<proteinExistence type="predicted"/>
<evidence type="ECO:0000313" key="4">
    <source>
        <dbReference type="RefSeq" id="XP_005089296.1"/>
    </source>
</evidence>
<evidence type="ECO:0000256" key="2">
    <source>
        <dbReference type="SAM" id="Phobius"/>
    </source>
</evidence>
<keyword evidence="2" id="KW-0812">Transmembrane</keyword>
<feature type="compositionally biased region" description="Polar residues" evidence="1">
    <location>
        <begin position="286"/>
        <end position="302"/>
    </location>
</feature>
<protein>
    <submittedName>
        <fullName evidence="4">Uncharacterized protein LOC101851685</fullName>
    </submittedName>
</protein>
<dbReference type="Proteomes" id="UP000694888">
    <property type="component" value="Unplaced"/>
</dbReference>
<sequence>MLNLNNRPLTRNNARLCFFSSGIKPLTQIGPGNENAYSMVLKRLVLGGTIIAACLFLATCQMVDLSGPGCDRLDDGFLLSNKEQIITAYHQPRFDTAPTRDDCDVTIRSRSGTRIEYLVENIQFNECGVTITLFDNPSAYNNAIRVISCSDNSKVYRGKTRYNVMRIRVRMTTPESRAFTFSMKLKDDRGPSLEYRGDEAGYQGDALDPGIIAGIGVAGAIIIIALILLAIYLCIRARKATVKEVPGGSTVGESSVYYSGNSQVLFPSGAQRNPKGRYGSMEDIRSTTSSQDKTNGAYSNPAYTAGPREKKSERSAGRGVANSAYSVDDADTGRGDTSWEEGEAIDRGGSQRRSRKEAFDASGGKKPLKSALKKRDPVEIEMGNVSHQPNGILKRPHSPSRSQTSSVEGSLDTNALVHGYGHGNVQHPNVHHKPVLERRRSRSGTRSHHSNSSIGRASSRERQKSSERKKPKPNNRMYNQDVFIDDSRQRRRSGSRGRTRSNSLRSKRSDRTSDSVDSESSANSISSRKVSMNPGGKRVQIKGTETDL</sequence>
<feature type="compositionally biased region" description="Basic and acidic residues" evidence="1">
    <location>
        <begin position="307"/>
        <end position="316"/>
    </location>
</feature>
<feature type="compositionally biased region" description="Polar residues" evidence="1">
    <location>
        <begin position="399"/>
        <end position="413"/>
    </location>
</feature>
<feature type="transmembrane region" description="Helical" evidence="2">
    <location>
        <begin position="44"/>
        <end position="64"/>
    </location>
</feature>
<dbReference type="GeneID" id="101851685"/>
<feature type="compositionally biased region" description="Low complexity" evidence="1">
    <location>
        <begin position="518"/>
        <end position="528"/>
    </location>
</feature>
<feature type="compositionally biased region" description="Basic and acidic residues" evidence="1">
    <location>
        <begin position="458"/>
        <end position="468"/>
    </location>
</feature>
<feature type="transmembrane region" description="Helical" evidence="2">
    <location>
        <begin position="211"/>
        <end position="235"/>
    </location>
</feature>
<reference evidence="4" key="1">
    <citation type="submission" date="2025-08" db="UniProtKB">
        <authorList>
            <consortium name="RefSeq"/>
        </authorList>
    </citation>
    <scope>IDENTIFICATION</scope>
</reference>
<evidence type="ECO:0000313" key="3">
    <source>
        <dbReference type="Proteomes" id="UP000694888"/>
    </source>
</evidence>
<evidence type="ECO:0000256" key="1">
    <source>
        <dbReference type="SAM" id="MobiDB-lite"/>
    </source>
</evidence>
<keyword evidence="3" id="KW-1185">Reference proteome</keyword>
<gene>
    <name evidence="4" type="primary">LOC101851685</name>
</gene>
<organism evidence="3 4">
    <name type="scientific">Aplysia californica</name>
    <name type="common">California sea hare</name>
    <dbReference type="NCBI Taxonomy" id="6500"/>
    <lineage>
        <taxon>Eukaryota</taxon>
        <taxon>Metazoa</taxon>
        <taxon>Spiralia</taxon>
        <taxon>Lophotrochozoa</taxon>
        <taxon>Mollusca</taxon>
        <taxon>Gastropoda</taxon>
        <taxon>Heterobranchia</taxon>
        <taxon>Euthyneura</taxon>
        <taxon>Tectipleura</taxon>
        <taxon>Aplysiida</taxon>
        <taxon>Aplysioidea</taxon>
        <taxon>Aplysiidae</taxon>
        <taxon>Aplysia</taxon>
    </lineage>
</organism>
<name>A0ABM0JAN2_APLCA</name>
<keyword evidence="2" id="KW-0472">Membrane</keyword>
<feature type="compositionally biased region" description="Basic residues" evidence="1">
    <location>
        <begin position="429"/>
        <end position="449"/>
    </location>
</feature>
<keyword evidence="2" id="KW-1133">Transmembrane helix</keyword>
<dbReference type="RefSeq" id="XP_005089296.1">
    <property type="nucleotide sequence ID" value="XM_005089239.3"/>
</dbReference>
<accession>A0ABM0JAN2</accession>
<feature type="compositionally biased region" description="Basic residues" evidence="1">
    <location>
        <begin position="489"/>
        <end position="499"/>
    </location>
</feature>
<feature type="region of interest" description="Disordered" evidence="1">
    <location>
        <begin position="267"/>
        <end position="548"/>
    </location>
</feature>